<dbReference type="InterPro" id="IPR037079">
    <property type="entry name" value="AF2212/PG0164-like_sf"/>
</dbReference>
<protein>
    <submittedName>
        <fullName evidence="1">DUF1905 domain-containing protein</fullName>
    </submittedName>
</protein>
<name>A0A482IQ56_9BURK</name>
<accession>A0A482IQ56</accession>
<dbReference type="OrthoDB" id="9796999at2"/>
<evidence type="ECO:0000313" key="1">
    <source>
        <dbReference type="EMBL" id="QBP10052.1"/>
    </source>
</evidence>
<sequence>MKFRFQAKVVPSGNATAVEVPKDGIESFGAGARPPVAISINDHRWRSRIAVMNGKCLVGISAANRRESGIAEGDLVDVLIELDEEPRTLPEPKDLSEALRKNKGARAAFDRLPFGLKRKHVAAIEDAKSLETRQRRIAKLVNELQQSSA</sequence>
<dbReference type="EMBL" id="CP037900">
    <property type="protein sequence ID" value="QBP10052.1"/>
    <property type="molecule type" value="Genomic_DNA"/>
</dbReference>
<dbReference type="Pfam" id="PF13376">
    <property type="entry name" value="OmdA"/>
    <property type="match status" value="1"/>
</dbReference>
<evidence type="ECO:0000313" key="2">
    <source>
        <dbReference type="Proteomes" id="UP000253772"/>
    </source>
</evidence>
<dbReference type="Proteomes" id="UP000253772">
    <property type="component" value="Chromosome c1"/>
</dbReference>
<dbReference type="SUPFAM" id="SSF141694">
    <property type="entry name" value="AF2212/PG0164-like"/>
    <property type="match status" value="1"/>
</dbReference>
<gene>
    <name evidence="1" type="ORF">DDF84_009920</name>
</gene>
<dbReference type="Pfam" id="PF08922">
    <property type="entry name" value="DUF1905"/>
    <property type="match status" value="1"/>
</dbReference>
<organism evidence="1 2">
    <name type="scientific">Cupriavidus metallidurans</name>
    <dbReference type="NCBI Taxonomy" id="119219"/>
    <lineage>
        <taxon>Bacteria</taxon>
        <taxon>Pseudomonadati</taxon>
        <taxon>Pseudomonadota</taxon>
        <taxon>Betaproteobacteria</taxon>
        <taxon>Burkholderiales</taxon>
        <taxon>Burkholderiaceae</taxon>
        <taxon>Cupriavidus</taxon>
    </lineage>
</organism>
<dbReference type="RefSeq" id="WP_024570111.1">
    <property type="nucleotide sequence ID" value="NZ_CP037900.1"/>
</dbReference>
<dbReference type="InterPro" id="IPR015018">
    <property type="entry name" value="DUF1905"/>
</dbReference>
<dbReference type="AlphaFoldDB" id="A0A482IQ56"/>
<proteinExistence type="predicted"/>
<dbReference type="Gene3D" id="2.40.30.100">
    <property type="entry name" value="AF2212/PG0164-like"/>
    <property type="match status" value="1"/>
</dbReference>
<reference evidence="1 2" key="1">
    <citation type="submission" date="2019-03" db="EMBL/GenBank/DDBJ databases">
        <title>Comparative insights into the high quality Complete genome sequence of highly metal resistant Cupriavidus metallidurans strain BS1 isolated from a gold-copper mine.</title>
        <authorList>
            <person name="Mazhar H.S."/>
            <person name="Rensing C."/>
        </authorList>
    </citation>
    <scope>NUCLEOTIDE SEQUENCE [LARGE SCALE GENOMIC DNA]</scope>
    <source>
        <strain evidence="1 2">BS1</strain>
    </source>
</reference>